<accession>A0ABR1BAA2</accession>
<dbReference type="InterPro" id="IPR011063">
    <property type="entry name" value="TilS/TtcA_N"/>
</dbReference>
<feature type="compositionally biased region" description="Basic and acidic residues" evidence="1">
    <location>
        <begin position="1049"/>
        <end position="1063"/>
    </location>
</feature>
<feature type="compositionally biased region" description="Basic and acidic residues" evidence="1">
    <location>
        <begin position="1031"/>
        <end position="1041"/>
    </location>
</feature>
<feature type="domain" description="tRNA(Ile)-lysidine/2-thiocytidine synthase N-terminal" evidence="3">
    <location>
        <begin position="1165"/>
        <end position="1330"/>
    </location>
</feature>
<dbReference type="InterPro" id="IPR015424">
    <property type="entry name" value="PyrdxlP-dep_Trfase"/>
</dbReference>
<dbReference type="Pfam" id="PF01171">
    <property type="entry name" value="ATP_bind_3"/>
    <property type="match status" value="1"/>
</dbReference>
<evidence type="ECO:0000313" key="5">
    <source>
        <dbReference type="Proteomes" id="UP001359485"/>
    </source>
</evidence>
<dbReference type="SUPFAM" id="SSF52402">
    <property type="entry name" value="Adenine nucleotide alpha hydrolases-like"/>
    <property type="match status" value="1"/>
</dbReference>
<dbReference type="InterPro" id="IPR015421">
    <property type="entry name" value="PyrdxlP-dep_Trfase_major"/>
</dbReference>
<comment type="caution">
    <text evidence="4">The sequence shown here is derived from an EMBL/GenBank/DDBJ whole genome shotgun (WGS) entry which is preliminary data.</text>
</comment>
<keyword evidence="5" id="KW-1185">Reference proteome</keyword>
<protein>
    <submittedName>
        <fullName evidence="4">Uncharacterized protein</fullName>
    </submittedName>
</protein>
<dbReference type="InterPro" id="IPR015422">
    <property type="entry name" value="PyrdxlP-dep_Trfase_small"/>
</dbReference>
<sequence length="1399" mass="156697">MSAIKPFGGRKLFYSLPENCNRVSKNKFSGASKKREDLTKLVKHIDDSLIGRNATFTGPYGRRKAVYCDYATSGRSLQFIEDYILKEVIPNCGNADSTANITSLQSVLFRHEAIEIFRICTNATVDDTVIFTGLGCGGPINKLLQELRISWQDPPVVFLGPCERPSVVLLWKDLGAKVIRISESKEGFLDLNDLENQLMVYRNAGRQLIGCFSASNNVTGILADDVATTLLLHQHGALAFWDYTSAAPYVQLDMNPTLPGVEESAVQKDAMFFSGHKFLGGIQTPGILIAKKFLFLRSDSNIVSSSVLEENERQMVVMDFQEDCSVATIVEDVRAGLVMHLKEAVGTPAIMYRQEKITRTVLAHVKNIPEFLLLGNSSHCLKRLPFFSFIVRHPRGMFLHHNFVCSVLSDVFGIQVRGSCADAGSHALDFMGIDINLAEEYDRVLLSCGNESRTELEILRPGFCRISLPFCISDAELGFILEALKMVATEGWKLLPQYTLKSSTGEWKHHSNSIFKDRKWLGSLKYVEGKLVIPERKISTQGTCPVDYEECLHIARCIFNKARKIAQRYPLTAQRFSFDQHVEPLRWFMLPSEAHNLLIGNSQVVRHQIPFNPTRYKGCKGDPLKVDGILDVRVTEESTKESQSKSNFPVRSEYSFDKHNLNLGFPDSPSNIHQSVPNFNYNVSSERQNSFSSEISNSDCIESPTYRGSQCYSNVVHHSSAMYPLDVFCYSPQPSTLSPIVNQMDANSPVSASSQPNTYLPQKNYCNQFSSYDLTANSFFGGQTCNGVRRTNFGKTDRSQCIGKSDPQLPVNKVQFLLGKNENCTRQRCNSLGSSLIVHPRSRGNLGCGCRSLTDGETSLNLSECSLSSNEDIHAYVTEVTKELATEIKSEIREVISKVEDVLSDSIDIEGIAYNGVEHRGSKCFESKCEKLERTNSLPSASANDIAQYLMGVSKEMAEEMKSEIRGLVNAVVSTETSPVLDKKEKKVTIDPQSRDRKEKDRRSEVSVVGNESRTQSRDSGINLSYTENLADSKAKEKEVSAAKNEGGNFRDRVLSPRLRSESLEFLEENETTSRHRCESLDSLHENDDSDAAAKNQMTRRKLSRVVKKGEKSVSKNCLSEESSNDEGGHAEESTKPRWCCAPKAVWKPAIEALKEFEMIENGDKVLVSLTGGKASLAVLHVLQQYRCYSSSKGIHFDLGAVTFDSNCPNLRSKALLIYLEGLGIPCFSEKLTEPKGDSTQVESICSVFCKIKRDRVCTVAKNRNYNVVAFSQNLDDLAENFLFSIFHGGRLRSMKAHCYLPEKDIRMIRPFIYVRERALRQFADSRKLPEVPENCVSCRTTSKEKQNSKQLLSHQESMFPRLFSNLKSAMYPLISCRYSDEEERLDTCVVDSDETSVT</sequence>
<dbReference type="Proteomes" id="UP001359485">
    <property type="component" value="Unassembled WGS sequence"/>
</dbReference>
<feature type="compositionally biased region" description="Basic and acidic residues" evidence="1">
    <location>
        <begin position="981"/>
        <end position="1005"/>
    </location>
</feature>
<evidence type="ECO:0000259" key="3">
    <source>
        <dbReference type="Pfam" id="PF01171"/>
    </source>
</evidence>
<evidence type="ECO:0000313" key="4">
    <source>
        <dbReference type="EMBL" id="KAK6637135.1"/>
    </source>
</evidence>
<dbReference type="PANTHER" id="PTHR43686:SF1">
    <property type="entry name" value="AMINOTRAN_5 DOMAIN-CONTAINING PROTEIN"/>
    <property type="match status" value="1"/>
</dbReference>
<dbReference type="PANTHER" id="PTHR43686">
    <property type="entry name" value="SULFURTRANSFERASE-RELATED"/>
    <property type="match status" value="1"/>
</dbReference>
<dbReference type="EMBL" id="JAWJWF010000002">
    <property type="protein sequence ID" value="KAK6637135.1"/>
    <property type="molecule type" value="Genomic_DNA"/>
</dbReference>
<organism evidence="4 5">
    <name type="scientific">Polyplax serrata</name>
    <name type="common">Common mouse louse</name>
    <dbReference type="NCBI Taxonomy" id="468196"/>
    <lineage>
        <taxon>Eukaryota</taxon>
        <taxon>Metazoa</taxon>
        <taxon>Ecdysozoa</taxon>
        <taxon>Arthropoda</taxon>
        <taxon>Hexapoda</taxon>
        <taxon>Insecta</taxon>
        <taxon>Pterygota</taxon>
        <taxon>Neoptera</taxon>
        <taxon>Paraneoptera</taxon>
        <taxon>Psocodea</taxon>
        <taxon>Troctomorpha</taxon>
        <taxon>Phthiraptera</taxon>
        <taxon>Anoplura</taxon>
        <taxon>Polyplacidae</taxon>
        <taxon>Polyplax</taxon>
    </lineage>
</organism>
<dbReference type="Gene3D" id="3.90.1150.10">
    <property type="entry name" value="Aspartate Aminotransferase, domain 1"/>
    <property type="match status" value="1"/>
</dbReference>
<feature type="domain" description="Aminotransferase class V" evidence="2">
    <location>
        <begin position="111"/>
        <end position="418"/>
    </location>
</feature>
<dbReference type="SUPFAM" id="SSF53383">
    <property type="entry name" value="PLP-dependent transferases"/>
    <property type="match status" value="1"/>
</dbReference>
<proteinExistence type="predicted"/>
<dbReference type="Gene3D" id="3.40.640.10">
    <property type="entry name" value="Type I PLP-dependent aspartate aminotransferase-like (Major domain)"/>
    <property type="match status" value="1"/>
</dbReference>
<dbReference type="InterPro" id="IPR000192">
    <property type="entry name" value="Aminotrans_V_dom"/>
</dbReference>
<feature type="compositionally biased region" description="Polar residues" evidence="1">
    <location>
        <begin position="1010"/>
        <end position="1030"/>
    </location>
</feature>
<dbReference type="InterPro" id="IPR014729">
    <property type="entry name" value="Rossmann-like_a/b/a_fold"/>
</dbReference>
<evidence type="ECO:0000256" key="1">
    <source>
        <dbReference type="SAM" id="MobiDB-lite"/>
    </source>
</evidence>
<name>A0ABR1BAA2_POLSC</name>
<reference evidence="4 5" key="1">
    <citation type="submission" date="2023-09" db="EMBL/GenBank/DDBJ databases">
        <title>Genomes of two closely related lineages of the louse Polyplax serrata with different host specificities.</title>
        <authorList>
            <person name="Martinu J."/>
            <person name="Tarabai H."/>
            <person name="Stefka J."/>
            <person name="Hypsa V."/>
        </authorList>
    </citation>
    <scope>NUCLEOTIDE SEQUENCE [LARGE SCALE GENOMIC DNA]</scope>
    <source>
        <strain evidence="4">98ZLc_SE</strain>
    </source>
</reference>
<dbReference type="Gene3D" id="3.40.50.620">
    <property type="entry name" value="HUPs"/>
    <property type="match status" value="1"/>
</dbReference>
<gene>
    <name evidence="4" type="ORF">RUM44_007549</name>
</gene>
<dbReference type="Pfam" id="PF00266">
    <property type="entry name" value="Aminotran_5"/>
    <property type="match status" value="1"/>
</dbReference>
<feature type="region of interest" description="Disordered" evidence="1">
    <location>
        <begin position="980"/>
        <end position="1135"/>
    </location>
</feature>
<evidence type="ECO:0000259" key="2">
    <source>
        <dbReference type="Pfam" id="PF00266"/>
    </source>
</evidence>
<feature type="compositionally biased region" description="Basic residues" evidence="1">
    <location>
        <begin position="1098"/>
        <end position="1107"/>
    </location>
</feature>
<feature type="compositionally biased region" description="Basic and acidic residues" evidence="1">
    <location>
        <begin position="1072"/>
        <end position="1087"/>
    </location>
</feature>